<dbReference type="InterPro" id="IPR032694">
    <property type="entry name" value="CopC/D"/>
</dbReference>
<sequence length="683" mass="74734">MRTMANEQVNSVNAAGKKPRPSWGIYIAAMLIAGLIAGFISLFLLADSLAALGIPDPGRITTFGLPLFRGMAWVLMALSVGSFLASSFLIAPRGDNATLIDAPLSVDGHIAARTGTWASFGVAAVGLVEIPLIMSDLTGAPFSQVFTPSIMKMALTEISTTIVWAISVVIALVVGILGLVGRGWSMQPVLLFLSIMQVVPIGMEGHSAAGGDHDYGTNSLLWHLVFVMLWVGGLMALIAHGRRLGPNLAFAVKRYSGIAFMAIVVLAVSGLINTLIRMNISDLVDSAYGIILITKFVLTILLGIFGLAHRELTIPQLGKNPRLFLRIAIVEVAVMAGTIGVAITLGRTVPPAPRDPNLNSMQILMGYELFEKPTVLNVWTMFRFDIMFGTIGLLLAAAYGYCVYRVHKRGLTWSKGRTAWFMCGALGLTLVMSTGLGLYMPAMYSMHMLVHMILSMAVPLLLVLGAPLTLLMEAFEAGPKGKPSLHDYALAATQSKIVAFITNPFVNLVQYLFFLYVLYLFPSLYQFAISEHAGHLIMNFTFIISGCFYFWEIIGPDPLPKRHSTPFRLAVLFLSMPFHLFAGVYLMQLQSVLGADFYQYLELPWDQDLLQDQRVGGGIAWGFGQFPLVIVFGKLFLDWLSDDRATARRHDMQADADDDAELERYNAMLQDMGHGDESSFRGR</sequence>
<name>A0A8I1HS63_9CORY</name>
<keyword evidence="3 6" id="KW-0812">Transmembrane</keyword>
<keyword evidence="2" id="KW-1003">Cell membrane</keyword>
<organism evidence="8 9">
    <name type="scientific">Corynebacterium tuberculostearicum</name>
    <dbReference type="NCBI Taxonomy" id="38304"/>
    <lineage>
        <taxon>Bacteria</taxon>
        <taxon>Bacillati</taxon>
        <taxon>Actinomycetota</taxon>
        <taxon>Actinomycetes</taxon>
        <taxon>Mycobacteriales</taxon>
        <taxon>Corynebacteriaceae</taxon>
        <taxon>Corynebacterium</taxon>
    </lineage>
</organism>
<feature type="transmembrane region" description="Helical" evidence="6">
    <location>
        <begin position="323"/>
        <end position="345"/>
    </location>
</feature>
<feature type="transmembrane region" description="Helical" evidence="6">
    <location>
        <begin position="418"/>
        <end position="440"/>
    </location>
</feature>
<evidence type="ECO:0000313" key="9">
    <source>
        <dbReference type="Proteomes" id="UP000603369"/>
    </source>
</evidence>
<feature type="transmembrane region" description="Helical" evidence="6">
    <location>
        <begin position="566"/>
        <end position="587"/>
    </location>
</feature>
<feature type="transmembrane region" description="Helical" evidence="6">
    <location>
        <begin position="533"/>
        <end position="554"/>
    </location>
</feature>
<dbReference type="Pfam" id="PF09678">
    <property type="entry name" value="Caa3_CtaG"/>
    <property type="match status" value="1"/>
</dbReference>
<dbReference type="GO" id="GO:0006825">
    <property type="term" value="P:copper ion transport"/>
    <property type="evidence" value="ECO:0007669"/>
    <property type="project" value="InterPro"/>
</dbReference>
<dbReference type="GO" id="GO:0005886">
    <property type="term" value="C:plasma membrane"/>
    <property type="evidence" value="ECO:0007669"/>
    <property type="project" value="UniProtKB-SubCell"/>
</dbReference>
<feature type="transmembrane region" description="Helical" evidence="6">
    <location>
        <begin position="220"/>
        <end position="238"/>
    </location>
</feature>
<dbReference type="InterPro" id="IPR019108">
    <property type="entry name" value="Caa3_assmbl_CtaG-rel"/>
</dbReference>
<evidence type="ECO:0000256" key="4">
    <source>
        <dbReference type="ARBA" id="ARBA00022989"/>
    </source>
</evidence>
<feature type="transmembrane region" description="Helical" evidence="6">
    <location>
        <begin position="161"/>
        <end position="180"/>
    </location>
</feature>
<evidence type="ECO:0000256" key="6">
    <source>
        <dbReference type="SAM" id="Phobius"/>
    </source>
</evidence>
<feature type="transmembrane region" description="Helical" evidence="6">
    <location>
        <begin position="497"/>
        <end position="521"/>
    </location>
</feature>
<feature type="domain" description="Copper resistance protein D" evidence="7">
    <location>
        <begin position="251"/>
        <end position="345"/>
    </location>
</feature>
<feature type="transmembrane region" description="Helical" evidence="6">
    <location>
        <begin position="189"/>
        <end position="208"/>
    </location>
</feature>
<keyword evidence="4 6" id="KW-1133">Transmembrane helix</keyword>
<keyword evidence="9" id="KW-1185">Reference proteome</keyword>
<dbReference type="RefSeq" id="WP_200435286.1">
    <property type="nucleotide sequence ID" value="NZ_JAEHFL010000002.1"/>
</dbReference>
<reference evidence="8 9" key="1">
    <citation type="submission" date="2020-12" db="EMBL/GenBank/DDBJ databases">
        <title>Draft genome sequence of the commensal strain Corynebacterium tuberculostearicum MFP09/CIP 102622 isolated from human skin.</title>
        <authorList>
            <person name="Boukerb A.M."/>
            <person name="Janvier X."/>
            <person name="Feuilloley M.G.J."/>
            <person name="Groboillot A."/>
        </authorList>
    </citation>
    <scope>NUCLEOTIDE SEQUENCE [LARGE SCALE GENOMIC DNA]</scope>
    <source>
        <strain evidence="8 9">CIP 102622</strain>
    </source>
</reference>
<dbReference type="PANTHER" id="PTHR34820">
    <property type="entry name" value="INNER MEMBRANE PROTEIN YEBZ"/>
    <property type="match status" value="1"/>
</dbReference>
<evidence type="ECO:0000256" key="1">
    <source>
        <dbReference type="ARBA" id="ARBA00004651"/>
    </source>
</evidence>
<protein>
    <submittedName>
        <fullName evidence="8">Bifunctional copper resistance protein CopD/cytochrome c oxidase assembly protein</fullName>
    </submittedName>
</protein>
<evidence type="ECO:0000256" key="3">
    <source>
        <dbReference type="ARBA" id="ARBA00022692"/>
    </source>
</evidence>
<dbReference type="PANTHER" id="PTHR34820:SF4">
    <property type="entry name" value="INNER MEMBRANE PROTEIN YEBZ"/>
    <property type="match status" value="1"/>
</dbReference>
<feature type="transmembrane region" description="Helical" evidence="6">
    <location>
        <begin position="619"/>
        <end position="640"/>
    </location>
</feature>
<feature type="transmembrane region" description="Helical" evidence="6">
    <location>
        <begin position="258"/>
        <end position="276"/>
    </location>
</feature>
<dbReference type="InterPro" id="IPR008457">
    <property type="entry name" value="Cu-R_CopD_dom"/>
</dbReference>
<evidence type="ECO:0000259" key="7">
    <source>
        <dbReference type="Pfam" id="PF05425"/>
    </source>
</evidence>
<feature type="transmembrane region" description="Helical" evidence="6">
    <location>
        <begin position="452"/>
        <end position="476"/>
    </location>
</feature>
<feature type="transmembrane region" description="Helical" evidence="6">
    <location>
        <begin position="23"/>
        <end position="46"/>
    </location>
</feature>
<evidence type="ECO:0000313" key="8">
    <source>
        <dbReference type="EMBL" id="MBK3427219.1"/>
    </source>
</evidence>
<gene>
    <name evidence="8" type="ORF">JDP02_01665</name>
</gene>
<proteinExistence type="predicted"/>
<evidence type="ECO:0000256" key="5">
    <source>
        <dbReference type="ARBA" id="ARBA00023136"/>
    </source>
</evidence>
<comment type="caution">
    <text evidence="8">The sequence shown here is derived from an EMBL/GenBank/DDBJ whole genome shotgun (WGS) entry which is preliminary data.</text>
</comment>
<feature type="transmembrane region" description="Helical" evidence="6">
    <location>
        <begin position="386"/>
        <end position="406"/>
    </location>
</feature>
<dbReference type="Pfam" id="PF05425">
    <property type="entry name" value="CopD"/>
    <property type="match status" value="1"/>
</dbReference>
<comment type="subcellular location">
    <subcellularLocation>
        <location evidence="1">Cell membrane</location>
        <topology evidence="1">Multi-pass membrane protein</topology>
    </subcellularLocation>
</comment>
<feature type="transmembrane region" description="Helical" evidence="6">
    <location>
        <begin position="288"/>
        <end position="308"/>
    </location>
</feature>
<keyword evidence="5 6" id="KW-0472">Membrane</keyword>
<dbReference type="EMBL" id="JAEHFL010000002">
    <property type="protein sequence ID" value="MBK3427219.1"/>
    <property type="molecule type" value="Genomic_DNA"/>
</dbReference>
<dbReference type="AlphaFoldDB" id="A0A8I1HS63"/>
<accession>A0A8I1HS63</accession>
<evidence type="ECO:0000256" key="2">
    <source>
        <dbReference type="ARBA" id="ARBA00022475"/>
    </source>
</evidence>
<dbReference type="Proteomes" id="UP000603369">
    <property type="component" value="Unassembled WGS sequence"/>
</dbReference>
<feature type="transmembrane region" description="Helical" evidence="6">
    <location>
        <begin position="67"/>
        <end position="91"/>
    </location>
</feature>